<dbReference type="GO" id="GO:0034605">
    <property type="term" value="P:cellular response to heat"/>
    <property type="evidence" value="ECO:0007669"/>
    <property type="project" value="TreeGrafter"/>
</dbReference>
<evidence type="ECO:0000259" key="6">
    <source>
        <dbReference type="SMART" id="SM00382"/>
    </source>
</evidence>
<feature type="domain" description="Clp ATPase C-terminal" evidence="7">
    <location>
        <begin position="484"/>
        <end position="572"/>
    </location>
</feature>
<sequence length="573" mass="65053">PYNLQGKKLLSLDLALLISGTIYRGEFEARLKQVIDEISANEKYILFIDELHNIIGTGSNQGTMDAANILKPALARGKLRCIGATTLDEYKKYISTDPALERRFQSIDIDEPSMEEAKTILQGIKPYYEKFHNVNITDDAIDKAVELSTRFIHENFLPDKAIDLIDEACAFVRTKLKSPIDEKIQKLKKNLANLTGEKHKAISQEKFTLAGELKTKEKETKQKIKKLKKQKFNQKSENLPNIEAEHIASVLSSRLNIEKENLLADDWQRIEKTAKQLNQHIKGQEHVIEEIKQKLNQSYLGLGNKNKPLASFLFVGPSGVGKTHTAKMLAKTLYNNDKSLIKLDMSEFSESHSISKILGSPAGYVGHDNRNKFTESVQKRPYSVILFDEFDKAHPDVRKLLLQILDEGEITDSSGKKVRFNHSIIILTSNVGSELYKNTEIGFGKNLTETLNEARKKEIHNKIKSSFGGDVLSRLNSICIFNQLSQKNIEQIIEKQILCINKKLQDKQKINVVVSRGALKELAKNKYIEEFGARDIEQRVTQTIQELLIDVLNKKTNQDTYSLKISEGKYELV</sequence>
<dbReference type="Pfam" id="PF10431">
    <property type="entry name" value="ClpB_D2-small"/>
    <property type="match status" value="1"/>
</dbReference>
<keyword evidence="1" id="KW-0677">Repeat</keyword>
<dbReference type="InterPro" id="IPR001270">
    <property type="entry name" value="ClpA/B"/>
</dbReference>
<dbReference type="CDD" id="cd19499">
    <property type="entry name" value="RecA-like_ClpB_Hsp104-like"/>
    <property type="match status" value="1"/>
</dbReference>
<dbReference type="PRINTS" id="PR00300">
    <property type="entry name" value="CLPPROTEASEA"/>
</dbReference>
<protein>
    <recommendedName>
        <fullName evidence="10">ATP-dependent Clp protease ATP-binding subunit ClpC</fullName>
    </recommendedName>
</protein>
<feature type="domain" description="AAA+ ATPase" evidence="6">
    <location>
        <begin position="308"/>
        <end position="447"/>
    </location>
</feature>
<evidence type="ECO:0000259" key="7">
    <source>
        <dbReference type="SMART" id="SM01086"/>
    </source>
</evidence>
<dbReference type="InterPro" id="IPR027417">
    <property type="entry name" value="P-loop_NTPase"/>
</dbReference>
<dbReference type="InterPro" id="IPR050130">
    <property type="entry name" value="ClpA_ClpB"/>
</dbReference>
<dbReference type="SUPFAM" id="SSF52540">
    <property type="entry name" value="P-loop containing nucleoside triphosphate hydrolases"/>
    <property type="match status" value="2"/>
</dbReference>
<dbReference type="Gene3D" id="4.10.860.10">
    <property type="entry name" value="UVR domain"/>
    <property type="match status" value="1"/>
</dbReference>
<dbReference type="InterPro" id="IPR003959">
    <property type="entry name" value="ATPase_AAA_core"/>
</dbReference>
<evidence type="ECO:0000256" key="2">
    <source>
        <dbReference type="ARBA" id="ARBA00022741"/>
    </source>
</evidence>
<dbReference type="GO" id="GO:0005737">
    <property type="term" value="C:cytoplasm"/>
    <property type="evidence" value="ECO:0007669"/>
    <property type="project" value="TreeGrafter"/>
</dbReference>
<evidence type="ECO:0000256" key="5">
    <source>
        <dbReference type="SAM" id="Coils"/>
    </source>
</evidence>
<dbReference type="InterPro" id="IPR003593">
    <property type="entry name" value="AAA+_ATPase"/>
</dbReference>
<keyword evidence="2" id="KW-0547">Nucleotide-binding</keyword>
<evidence type="ECO:0008006" key="10">
    <source>
        <dbReference type="Google" id="ProtNLM"/>
    </source>
</evidence>
<keyword evidence="3" id="KW-0067">ATP-binding</keyword>
<dbReference type="SMART" id="SM00382">
    <property type="entry name" value="AAA"/>
    <property type="match status" value="1"/>
</dbReference>
<dbReference type="Gene3D" id="3.40.50.300">
    <property type="entry name" value="P-loop containing nucleotide triphosphate hydrolases"/>
    <property type="match status" value="2"/>
</dbReference>
<dbReference type="GO" id="GO:0005524">
    <property type="term" value="F:ATP binding"/>
    <property type="evidence" value="ECO:0007669"/>
    <property type="project" value="UniProtKB-KW"/>
</dbReference>
<name>A0A2M7Z6B0_9BACT</name>
<proteinExistence type="predicted"/>
<dbReference type="Pfam" id="PF07724">
    <property type="entry name" value="AAA_2"/>
    <property type="match status" value="1"/>
</dbReference>
<evidence type="ECO:0000313" key="8">
    <source>
        <dbReference type="EMBL" id="PJA89684.1"/>
    </source>
</evidence>
<dbReference type="GO" id="GO:0016887">
    <property type="term" value="F:ATP hydrolysis activity"/>
    <property type="evidence" value="ECO:0007669"/>
    <property type="project" value="InterPro"/>
</dbReference>
<dbReference type="PANTHER" id="PTHR11638:SF18">
    <property type="entry name" value="HEAT SHOCK PROTEIN 104"/>
    <property type="match status" value="1"/>
</dbReference>
<organism evidence="8 9">
    <name type="scientific">Candidatus Magasanikbacteria bacterium CG_4_9_14_3_um_filter_32_9</name>
    <dbReference type="NCBI Taxonomy" id="1974644"/>
    <lineage>
        <taxon>Bacteria</taxon>
        <taxon>Candidatus Magasanikiibacteriota</taxon>
    </lineage>
</organism>
<accession>A0A2M7Z6B0</accession>
<dbReference type="Pfam" id="PF00004">
    <property type="entry name" value="AAA"/>
    <property type="match status" value="1"/>
</dbReference>
<dbReference type="EMBL" id="PFVJ01000061">
    <property type="protein sequence ID" value="PJA89684.1"/>
    <property type="molecule type" value="Genomic_DNA"/>
</dbReference>
<dbReference type="PANTHER" id="PTHR11638">
    <property type="entry name" value="ATP-DEPENDENT CLP PROTEASE"/>
    <property type="match status" value="1"/>
</dbReference>
<dbReference type="PROSITE" id="PS00870">
    <property type="entry name" value="CLPAB_1"/>
    <property type="match status" value="1"/>
</dbReference>
<dbReference type="SMART" id="SM01086">
    <property type="entry name" value="ClpB_D2-small"/>
    <property type="match status" value="1"/>
</dbReference>
<comment type="caution">
    <text evidence="8">The sequence shown here is derived from an EMBL/GenBank/DDBJ whole genome shotgun (WGS) entry which is preliminary data.</text>
</comment>
<gene>
    <name evidence="8" type="ORF">CO137_02880</name>
</gene>
<dbReference type="Gene3D" id="1.10.8.60">
    <property type="match status" value="2"/>
</dbReference>
<keyword evidence="4" id="KW-0143">Chaperone</keyword>
<dbReference type="AlphaFoldDB" id="A0A2M7Z6B0"/>
<evidence type="ECO:0000313" key="9">
    <source>
        <dbReference type="Proteomes" id="UP000230843"/>
    </source>
</evidence>
<evidence type="ECO:0000256" key="1">
    <source>
        <dbReference type="ARBA" id="ARBA00022737"/>
    </source>
</evidence>
<dbReference type="Proteomes" id="UP000230843">
    <property type="component" value="Unassembled WGS sequence"/>
</dbReference>
<dbReference type="InterPro" id="IPR018368">
    <property type="entry name" value="ClpA/B_CS1"/>
</dbReference>
<dbReference type="Pfam" id="PF17871">
    <property type="entry name" value="AAA_lid_9"/>
    <property type="match status" value="1"/>
</dbReference>
<dbReference type="InterPro" id="IPR019489">
    <property type="entry name" value="Clp_ATPase_C"/>
</dbReference>
<dbReference type="InterPro" id="IPR041546">
    <property type="entry name" value="ClpA/ClpB_AAA_lid"/>
</dbReference>
<feature type="non-terminal residue" evidence="8">
    <location>
        <position position="1"/>
    </location>
</feature>
<reference evidence="9" key="1">
    <citation type="submission" date="2017-09" db="EMBL/GenBank/DDBJ databases">
        <title>Depth-based differentiation of microbial function through sediment-hosted aquifers and enrichment of novel symbionts in the deep terrestrial subsurface.</title>
        <authorList>
            <person name="Probst A.J."/>
            <person name="Ladd B."/>
            <person name="Jarett J.K."/>
            <person name="Geller-Mcgrath D.E."/>
            <person name="Sieber C.M.K."/>
            <person name="Emerson J.B."/>
            <person name="Anantharaman K."/>
            <person name="Thomas B.C."/>
            <person name="Malmstrom R."/>
            <person name="Stieglmeier M."/>
            <person name="Klingl A."/>
            <person name="Woyke T."/>
            <person name="Ryan C.M."/>
            <person name="Banfield J.F."/>
        </authorList>
    </citation>
    <scope>NUCLEOTIDE SEQUENCE [LARGE SCALE GENOMIC DNA]</scope>
</reference>
<feature type="coiled-coil region" evidence="5">
    <location>
        <begin position="184"/>
        <end position="237"/>
    </location>
</feature>
<evidence type="ECO:0000256" key="4">
    <source>
        <dbReference type="ARBA" id="ARBA00023186"/>
    </source>
</evidence>
<evidence type="ECO:0000256" key="3">
    <source>
        <dbReference type="ARBA" id="ARBA00022840"/>
    </source>
</evidence>
<keyword evidence="5" id="KW-0175">Coiled coil</keyword>